<dbReference type="AlphaFoldDB" id="A0A2I1D1I3"/>
<dbReference type="SUPFAM" id="SSF56112">
    <property type="entry name" value="Protein kinase-like (PK-like)"/>
    <property type="match status" value="1"/>
</dbReference>
<dbReference type="PANTHER" id="PTHR21310">
    <property type="entry name" value="AMINOGLYCOSIDE PHOSPHOTRANSFERASE-RELATED-RELATED"/>
    <property type="match status" value="1"/>
</dbReference>
<keyword evidence="3" id="KW-1185">Reference proteome</keyword>
<evidence type="ECO:0000313" key="3">
    <source>
        <dbReference type="Proteomes" id="UP000234254"/>
    </source>
</evidence>
<dbReference type="EMBL" id="MSFM01000007">
    <property type="protein sequence ID" value="PKY03733.1"/>
    <property type="molecule type" value="Genomic_DNA"/>
</dbReference>
<name>A0A2I1D1I3_ASPC2</name>
<evidence type="ECO:0000259" key="1">
    <source>
        <dbReference type="Pfam" id="PF01636"/>
    </source>
</evidence>
<dbReference type="GeneID" id="36545717"/>
<reference evidence="2" key="1">
    <citation type="submission" date="2016-12" db="EMBL/GenBank/DDBJ databases">
        <title>The genomes of Aspergillus section Nigri reveals drivers in fungal speciation.</title>
        <authorList>
            <consortium name="DOE Joint Genome Institute"/>
            <person name="Vesth T.C."/>
            <person name="Nybo J."/>
            <person name="Theobald S."/>
            <person name="Brandl J."/>
            <person name="Frisvad J.C."/>
            <person name="Nielsen K.F."/>
            <person name="Lyhne E.K."/>
            <person name="Kogle M.E."/>
            <person name="Kuo A."/>
            <person name="Riley R."/>
            <person name="Clum A."/>
            <person name="Nolan M."/>
            <person name="Lipzen A."/>
            <person name="Salamov A."/>
            <person name="Henrissat B."/>
            <person name="Wiebenga A."/>
            <person name="De vries R.P."/>
            <person name="Grigoriev I.V."/>
            <person name="Mortensen U.H."/>
            <person name="Andersen M.R."/>
            <person name="Baker S.E."/>
        </authorList>
    </citation>
    <scope>NUCLEOTIDE SEQUENCE</scope>
    <source>
        <strain evidence="2">IBT 28561</strain>
    </source>
</reference>
<gene>
    <name evidence="2" type="ORF">P168DRAFT_297621</name>
</gene>
<comment type="caution">
    <text evidence="2">The sequence shown here is derived from an EMBL/GenBank/DDBJ whole genome shotgun (WGS) entry which is preliminary data.</text>
</comment>
<protein>
    <recommendedName>
        <fullName evidence="1">Aminoglycoside phosphotransferase domain-containing protein</fullName>
    </recommendedName>
</protein>
<accession>A0A2I1D1I3</accession>
<dbReference type="VEuPathDB" id="FungiDB:P168DRAFT_297621"/>
<feature type="domain" description="Aminoglycoside phosphotransferase" evidence="1">
    <location>
        <begin position="79"/>
        <end position="256"/>
    </location>
</feature>
<organism evidence="2 3">
    <name type="scientific">Aspergillus campestris (strain IBT 28561)</name>
    <dbReference type="NCBI Taxonomy" id="1392248"/>
    <lineage>
        <taxon>Eukaryota</taxon>
        <taxon>Fungi</taxon>
        <taxon>Dikarya</taxon>
        <taxon>Ascomycota</taxon>
        <taxon>Pezizomycotina</taxon>
        <taxon>Eurotiomycetes</taxon>
        <taxon>Eurotiomycetidae</taxon>
        <taxon>Eurotiales</taxon>
        <taxon>Aspergillaceae</taxon>
        <taxon>Aspergillus</taxon>
        <taxon>Aspergillus subgen. Circumdati</taxon>
    </lineage>
</organism>
<dbReference type="Proteomes" id="UP000234254">
    <property type="component" value="Unassembled WGS sequence"/>
</dbReference>
<proteinExistence type="predicted"/>
<sequence>MACEGEHIQLPPSKVLSSPNFVVQDSEVLARAKAQHYAGIPICSTATCCFRGDGPFCQVGNSVKISEAQCLYAIRRFVKGDVPVPEVYGWRTDGDLRYIYMEYVKGTHLDRVWSTMRHEDKVVICRELRTIFQRLRQVEQDPEDLFIGANILRTLWITDCLINVSYMHEAGPFTTVRDFHDWFTFLCRRPMPDPYSVPVEPFRYDLPDDCAIKFTHGDLHPSNIIVIRSAPHHTLAIIDWEQSGLLPEYWESCKAQYTYFRTKDWSTTYLPMILVQFASTWGPWDYYTMSMGP</sequence>
<dbReference type="PANTHER" id="PTHR21310:SF54">
    <property type="entry name" value="AMINOGLYCOSIDE PHOSPHOTRANSFERASE DOMAIN-CONTAINING PROTEIN"/>
    <property type="match status" value="1"/>
</dbReference>
<dbReference type="Gene3D" id="3.90.1200.10">
    <property type="match status" value="1"/>
</dbReference>
<evidence type="ECO:0000313" key="2">
    <source>
        <dbReference type="EMBL" id="PKY03733.1"/>
    </source>
</evidence>
<dbReference type="InterPro" id="IPR011009">
    <property type="entry name" value="Kinase-like_dom_sf"/>
</dbReference>
<dbReference type="InterPro" id="IPR002575">
    <property type="entry name" value="Aminoglycoside_PTrfase"/>
</dbReference>
<dbReference type="Pfam" id="PF01636">
    <property type="entry name" value="APH"/>
    <property type="match status" value="1"/>
</dbReference>
<dbReference type="InterPro" id="IPR051678">
    <property type="entry name" value="AGP_Transferase"/>
</dbReference>
<dbReference type="OrthoDB" id="2906425at2759"/>
<dbReference type="RefSeq" id="XP_024692327.1">
    <property type="nucleotide sequence ID" value="XM_024838193.1"/>
</dbReference>